<dbReference type="EMBL" id="BART01030766">
    <property type="protein sequence ID" value="GAH18456.1"/>
    <property type="molecule type" value="Genomic_DNA"/>
</dbReference>
<dbReference type="AlphaFoldDB" id="X1DCF8"/>
<sequence>MKYARVSSVFKDDGSSEDNADSSSVGTLVNDGDLILGKGDVNTPGSSLKGVIGDLDEMEIHSVALSQDWIQIDYNNQSSPSTFYSVSDEQGGVTARPLPQRVLSGPFAGPFNGVF</sequence>
<organism evidence="2">
    <name type="scientific">marine sediment metagenome</name>
    <dbReference type="NCBI Taxonomy" id="412755"/>
    <lineage>
        <taxon>unclassified sequences</taxon>
        <taxon>metagenomes</taxon>
        <taxon>ecological metagenomes</taxon>
    </lineage>
</organism>
<proteinExistence type="predicted"/>
<feature type="region of interest" description="Disordered" evidence="1">
    <location>
        <begin position="1"/>
        <end position="28"/>
    </location>
</feature>
<dbReference type="InterPro" id="IPR013320">
    <property type="entry name" value="ConA-like_dom_sf"/>
</dbReference>
<evidence type="ECO:0000256" key="1">
    <source>
        <dbReference type="SAM" id="MobiDB-lite"/>
    </source>
</evidence>
<name>X1DCF8_9ZZZZ</name>
<evidence type="ECO:0000313" key="2">
    <source>
        <dbReference type="EMBL" id="GAH18456.1"/>
    </source>
</evidence>
<protein>
    <submittedName>
        <fullName evidence="2">Uncharacterized protein</fullName>
    </submittedName>
</protein>
<gene>
    <name evidence="2" type="ORF">S01H4_53606</name>
</gene>
<accession>X1DCF8</accession>
<dbReference type="Gene3D" id="2.60.120.200">
    <property type="match status" value="1"/>
</dbReference>
<dbReference type="SUPFAM" id="SSF49899">
    <property type="entry name" value="Concanavalin A-like lectins/glucanases"/>
    <property type="match status" value="1"/>
</dbReference>
<comment type="caution">
    <text evidence="2">The sequence shown here is derived from an EMBL/GenBank/DDBJ whole genome shotgun (WGS) entry which is preliminary data.</text>
</comment>
<reference evidence="2" key="1">
    <citation type="journal article" date="2014" name="Front. Microbiol.">
        <title>High frequency of phylogenetically diverse reductive dehalogenase-homologous genes in deep subseafloor sedimentary metagenomes.</title>
        <authorList>
            <person name="Kawai M."/>
            <person name="Futagami T."/>
            <person name="Toyoda A."/>
            <person name="Takaki Y."/>
            <person name="Nishi S."/>
            <person name="Hori S."/>
            <person name="Arai W."/>
            <person name="Tsubouchi T."/>
            <person name="Morono Y."/>
            <person name="Uchiyama I."/>
            <person name="Ito T."/>
            <person name="Fujiyama A."/>
            <person name="Inagaki F."/>
            <person name="Takami H."/>
        </authorList>
    </citation>
    <scope>NUCLEOTIDE SEQUENCE</scope>
    <source>
        <strain evidence="2">Expedition CK06-06</strain>
    </source>
</reference>